<dbReference type="InterPro" id="IPR013088">
    <property type="entry name" value="Znf_NHR/GATA"/>
</dbReference>
<feature type="domain" description="Nuclear receptor" evidence="9">
    <location>
        <begin position="1"/>
        <end position="74"/>
    </location>
</feature>
<evidence type="ECO:0000256" key="4">
    <source>
        <dbReference type="ARBA" id="ARBA00023015"/>
    </source>
</evidence>
<dbReference type="Gene3D" id="3.30.50.10">
    <property type="entry name" value="Erythroid Transcription Factor GATA-1, subunit A"/>
    <property type="match status" value="1"/>
</dbReference>
<sequence length="112" mass="12595">MPFVYGSGNEGLSYHLPVIHRRCKSFFCRSLLASKTYACKFYGMCGLIIGINRCRACRFDRCVLGGMNPRAMQFPASVDVAKFSDIVANRKTGLVFEETIESKPYNLSYTSN</sequence>
<evidence type="ECO:0000259" key="9">
    <source>
        <dbReference type="PROSITE" id="PS51030"/>
    </source>
</evidence>
<keyword evidence="7" id="KW-0675">Receptor</keyword>
<keyword evidence="4" id="KW-0805">Transcription regulation</keyword>
<dbReference type="Pfam" id="PF00105">
    <property type="entry name" value="zf-C4"/>
    <property type="match status" value="1"/>
</dbReference>
<gene>
    <name evidence="10" type="ORF">DdX_22250</name>
</gene>
<keyword evidence="1" id="KW-0479">Metal-binding</keyword>
<dbReference type="SMART" id="SM00399">
    <property type="entry name" value="ZnF_C4"/>
    <property type="match status" value="1"/>
</dbReference>
<dbReference type="GO" id="GO:0008270">
    <property type="term" value="F:zinc ion binding"/>
    <property type="evidence" value="ECO:0007669"/>
    <property type="project" value="UniProtKB-KW"/>
</dbReference>
<keyword evidence="3" id="KW-0862">Zinc</keyword>
<dbReference type="PANTHER" id="PTHR47630:SF5">
    <property type="entry name" value="NR LBD DOMAIN-CONTAINING PROTEIN"/>
    <property type="match status" value="1"/>
</dbReference>
<dbReference type="InterPro" id="IPR052499">
    <property type="entry name" value="C.elegans_NHRs"/>
</dbReference>
<reference evidence="10" key="1">
    <citation type="submission" date="2022-01" db="EMBL/GenBank/DDBJ databases">
        <title>Genome Sequence Resource for Two Populations of Ditylenchus destructor, the Migratory Endoparasitic Phytonematode.</title>
        <authorList>
            <person name="Zhang H."/>
            <person name="Lin R."/>
            <person name="Xie B."/>
        </authorList>
    </citation>
    <scope>NUCLEOTIDE SEQUENCE</scope>
    <source>
        <strain evidence="10">BazhouSP</strain>
    </source>
</reference>
<keyword evidence="6" id="KW-0804">Transcription</keyword>
<keyword evidence="2" id="KW-0863">Zinc-finger</keyword>
<dbReference type="PROSITE" id="PS51030">
    <property type="entry name" value="NUCLEAR_REC_DBD_2"/>
    <property type="match status" value="1"/>
</dbReference>
<evidence type="ECO:0000256" key="7">
    <source>
        <dbReference type="ARBA" id="ARBA00023170"/>
    </source>
</evidence>
<organism evidence="10 11">
    <name type="scientific">Ditylenchus destructor</name>
    <dbReference type="NCBI Taxonomy" id="166010"/>
    <lineage>
        <taxon>Eukaryota</taxon>
        <taxon>Metazoa</taxon>
        <taxon>Ecdysozoa</taxon>
        <taxon>Nematoda</taxon>
        <taxon>Chromadorea</taxon>
        <taxon>Rhabditida</taxon>
        <taxon>Tylenchina</taxon>
        <taxon>Tylenchomorpha</taxon>
        <taxon>Sphaerularioidea</taxon>
        <taxon>Anguinidae</taxon>
        <taxon>Anguininae</taxon>
        <taxon>Ditylenchus</taxon>
    </lineage>
</organism>
<keyword evidence="11" id="KW-1185">Reference proteome</keyword>
<proteinExistence type="predicted"/>
<comment type="caution">
    <text evidence="10">The sequence shown here is derived from an EMBL/GenBank/DDBJ whole genome shotgun (WGS) entry which is preliminary data.</text>
</comment>
<evidence type="ECO:0000313" key="10">
    <source>
        <dbReference type="EMBL" id="KAI1690872.1"/>
    </source>
</evidence>
<dbReference type="Proteomes" id="UP001201812">
    <property type="component" value="Unassembled WGS sequence"/>
</dbReference>
<dbReference type="AlphaFoldDB" id="A0AAD4MG14"/>
<keyword evidence="5" id="KW-0238">DNA-binding</keyword>
<evidence type="ECO:0000256" key="2">
    <source>
        <dbReference type="ARBA" id="ARBA00022771"/>
    </source>
</evidence>
<evidence type="ECO:0000313" key="11">
    <source>
        <dbReference type="Proteomes" id="UP001201812"/>
    </source>
</evidence>
<dbReference type="PANTHER" id="PTHR47630">
    <property type="entry name" value="NUCLEAR HORMONE RECEPTOR FAMILY-RELATED-RELATED"/>
    <property type="match status" value="1"/>
</dbReference>
<evidence type="ECO:0000256" key="3">
    <source>
        <dbReference type="ARBA" id="ARBA00022833"/>
    </source>
</evidence>
<dbReference type="InterPro" id="IPR001628">
    <property type="entry name" value="Znf_hrmn_rcpt"/>
</dbReference>
<evidence type="ECO:0000256" key="1">
    <source>
        <dbReference type="ARBA" id="ARBA00022723"/>
    </source>
</evidence>
<dbReference type="GO" id="GO:0043565">
    <property type="term" value="F:sequence-specific DNA binding"/>
    <property type="evidence" value="ECO:0007669"/>
    <property type="project" value="InterPro"/>
</dbReference>
<dbReference type="GO" id="GO:0003700">
    <property type="term" value="F:DNA-binding transcription factor activity"/>
    <property type="evidence" value="ECO:0007669"/>
    <property type="project" value="InterPro"/>
</dbReference>
<name>A0AAD4MG14_9BILA</name>
<keyword evidence="8" id="KW-0539">Nucleus</keyword>
<protein>
    <submittedName>
        <fullName evidence="10">Zinc finger, c4 type (Two domains) domain-containing protein</fullName>
    </submittedName>
</protein>
<accession>A0AAD4MG14</accession>
<dbReference type="EMBL" id="JAKKPZ010001062">
    <property type="protein sequence ID" value="KAI1690872.1"/>
    <property type="molecule type" value="Genomic_DNA"/>
</dbReference>
<evidence type="ECO:0000256" key="8">
    <source>
        <dbReference type="ARBA" id="ARBA00023242"/>
    </source>
</evidence>
<dbReference type="SUPFAM" id="SSF57716">
    <property type="entry name" value="Glucocorticoid receptor-like (DNA-binding domain)"/>
    <property type="match status" value="1"/>
</dbReference>
<evidence type="ECO:0000256" key="5">
    <source>
        <dbReference type="ARBA" id="ARBA00023125"/>
    </source>
</evidence>
<evidence type="ECO:0000256" key="6">
    <source>
        <dbReference type="ARBA" id="ARBA00023163"/>
    </source>
</evidence>